<accession>A0A9P7QP28</accession>
<sequence>MRRFVRIVTCTSRYHQLPQILPLVQFNALTSPVIDYLDMNARSRVDSWRHSVPSLVEREDPFKNDGFQARCSTRFSFHQDDGPAAPEQAPPSHIFSLRSRMASFRKRPREGRAQSGILPSARPQERCSALGPLTHSLERPTSSAQGPCDKQERPSRPALFKGIFGRKRVRSPSPPLSPTPPPMLMQKPVKLKFLFVGDHASGQTALLYRAAFGHFPDTTAIPKTAYETYTLDKPHLPAQMEL</sequence>
<dbReference type="EMBL" id="SRRH01000037">
    <property type="protein sequence ID" value="KAG6301754.1"/>
    <property type="molecule type" value="Genomic_DNA"/>
</dbReference>
<gene>
    <name evidence="2" type="ORF">E4U09_004555</name>
</gene>
<protein>
    <submittedName>
        <fullName evidence="2">Uncharacterized protein</fullName>
    </submittedName>
</protein>
<evidence type="ECO:0000256" key="1">
    <source>
        <dbReference type="SAM" id="MobiDB-lite"/>
    </source>
</evidence>
<feature type="region of interest" description="Disordered" evidence="1">
    <location>
        <begin position="104"/>
        <end position="183"/>
    </location>
</feature>
<comment type="caution">
    <text evidence="2">The sequence shown here is derived from an EMBL/GenBank/DDBJ whole genome shotgun (WGS) entry which is preliminary data.</text>
</comment>
<reference evidence="2 3" key="1">
    <citation type="journal article" date="2020" name="bioRxiv">
        <title>Whole genome comparisons of ergot fungi reveals the divergence and evolution of species within the genus Claviceps are the result of varying mechanisms driving genome evolution and host range expansion.</title>
        <authorList>
            <person name="Wyka S.A."/>
            <person name="Mondo S.J."/>
            <person name="Liu M."/>
            <person name="Dettman J."/>
            <person name="Nalam V."/>
            <person name="Broders K.D."/>
        </authorList>
    </citation>
    <scope>NUCLEOTIDE SEQUENCE [LARGE SCALE GENOMIC DNA]</scope>
    <source>
        <strain evidence="2 3">Clav52</strain>
    </source>
</reference>
<proteinExistence type="predicted"/>
<dbReference type="AlphaFoldDB" id="A0A9P7QP28"/>
<keyword evidence="3" id="KW-1185">Reference proteome</keyword>
<feature type="compositionally biased region" description="Pro residues" evidence="1">
    <location>
        <begin position="172"/>
        <end position="183"/>
    </location>
</feature>
<organism evidence="2 3">
    <name type="scientific">Claviceps aff. purpurea</name>
    <dbReference type="NCBI Taxonomy" id="1967640"/>
    <lineage>
        <taxon>Eukaryota</taxon>
        <taxon>Fungi</taxon>
        <taxon>Dikarya</taxon>
        <taxon>Ascomycota</taxon>
        <taxon>Pezizomycotina</taxon>
        <taxon>Sordariomycetes</taxon>
        <taxon>Hypocreomycetidae</taxon>
        <taxon>Hypocreales</taxon>
        <taxon>Clavicipitaceae</taxon>
        <taxon>Claviceps</taxon>
    </lineage>
</organism>
<evidence type="ECO:0000313" key="3">
    <source>
        <dbReference type="Proteomes" id="UP000707071"/>
    </source>
</evidence>
<name>A0A9P7QP28_9HYPO</name>
<dbReference type="Proteomes" id="UP000707071">
    <property type="component" value="Unassembled WGS sequence"/>
</dbReference>
<evidence type="ECO:0000313" key="2">
    <source>
        <dbReference type="EMBL" id="KAG6301754.1"/>
    </source>
</evidence>